<keyword evidence="1" id="KW-0175">Coiled coil</keyword>
<dbReference type="InterPro" id="IPR003395">
    <property type="entry name" value="RecF/RecN/SMC_N"/>
</dbReference>
<protein>
    <recommendedName>
        <fullName evidence="2">RecF/RecN/SMC N-terminal domain-containing protein</fullName>
    </recommendedName>
</protein>
<dbReference type="EMBL" id="SIOP01000001">
    <property type="protein sequence ID" value="TAY52957.1"/>
    <property type="molecule type" value="Genomic_DNA"/>
</dbReference>
<accession>A0A7M3DWA9</accession>
<evidence type="ECO:0000259" key="2">
    <source>
        <dbReference type="Pfam" id="PF02463"/>
    </source>
</evidence>
<sequence length="618" mass="67941">MVWIERVTVEGGVLDGFEEEFHPRLNVLIGGRGTGKSSVIELIRFCLGAATHSKAAAKDAAEHALGVLGDGRVTLTIRDDEHRTQISRTALQDVPDVDGQLLASPFVFSQSEIESIGLQASSRLQLIDGFLSYSGSDAEARSAVSRVSSVTAEIRALLNEIDDITEKTADLPSLQLQLNALTAERASLSSDHGEIDLLRQTLEEVTPSLASAHVRHEAIARSADKISDWVERLESNLERRPTIEAWPSQVGTPDELADLRLVEQNAVAQVQTGLEELRKVARALHQRKGAAASLRAGLENRAREIRVKMEERQKGTSALERRIVDATQHVSVLSSLIDLRQDRQDRLKELEQQRSSLLSKLDDIRQARTVRRQEVVSRLNAELGPNVRLTLLPFAQQQEYISALAGALRGSGLRYMELADRIAEAFSPTEIAILSERRDLTEVSTALGISLDRALRLCDALRSSSGSDLFSTVVEDDVAIELLDGTDFKGIDFLSMGQRCTTILPIILRHMERMIVLDQPEDHLDNAFVVNTLVRAIASRSENAQTIVATHNPNIPVIGNADRVYQLDSDGSNCFVRVRGELTSPPVVTAISTIMEGGRDAFQRRADFYSGTSVNVFG</sequence>
<gene>
    <name evidence="3" type="ORF">ELH90_15635</name>
</gene>
<feature type="domain" description="RecF/RecN/SMC N-terminal" evidence="2">
    <location>
        <begin position="18"/>
        <end position="566"/>
    </location>
</feature>
<dbReference type="GO" id="GO:0006302">
    <property type="term" value="P:double-strand break repair"/>
    <property type="evidence" value="ECO:0007669"/>
    <property type="project" value="TreeGrafter"/>
</dbReference>
<dbReference type="AlphaFoldDB" id="A0A7M3DWA9"/>
<dbReference type="SUPFAM" id="SSF52540">
    <property type="entry name" value="P-loop containing nucleoside triphosphate hydrolases"/>
    <property type="match status" value="1"/>
</dbReference>
<evidence type="ECO:0000313" key="4">
    <source>
        <dbReference type="Proteomes" id="UP000292974"/>
    </source>
</evidence>
<comment type="caution">
    <text evidence="3">The sequence shown here is derived from an EMBL/GenBank/DDBJ whole genome shotgun (WGS) entry which is preliminary data.</text>
</comment>
<name>A0A7M3DWA9_RHILE</name>
<dbReference type="GO" id="GO:0000731">
    <property type="term" value="P:DNA synthesis involved in DNA repair"/>
    <property type="evidence" value="ECO:0007669"/>
    <property type="project" value="TreeGrafter"/>
</dbReference>
<dbReference type="Gene3D" id="3.40.50.300">
    <property type="entry name" value="P-loop containing nucleotide triphosphate hydrolases"/>
    <property type="match status" value="2"/>
</dbReference>
<proteinExistence type="predicted"/>
<feature type="coiled-coil region" evidence="1">
    <location>
        <begin position="333"/>
        <end position="367"/>
    </location>
</feature>
<dbReference type="Pfam" id="PF02463">
    <property type="entry name" value="SMC_N"/>
    <property type="match status" value="1"/>
</dbReference>
<evidence type="ECO:0000313" key="3">
    <source>
        <dbReference type="EMBL" id="TAY52957.1"/>
    </source>
</evidence>
<dbReference type="InterPro" id="IPR027417">
    <property type="entry name" value="P-loop_NTPase"/>
</dbReference>
<reference evidence="3 4" key="1">
    <citation type="submission" date="2019-02" db="EMBL/GenBank/DDBJ databases">
        <title>The genomic architecture of introgression among sibling species of bacteria.</title>
        <authorList>
            <person name="Cavassim M.I.A."/>
            <person name="Moeskjaer S."/>
            <person name="Moslemi C."/>
            <person name="Fields B."/>
            <person name="Bachmann A."/>
            <person name="Vilhjalmsson B."/>
            <person name="Schierup M.H."/>
            <person name="Young J.P.W."/>
            <person name="Andersen S.U."/>
        </authorList>
    </citation>
    <scope>NUCLEOTIDE SEQUENCE [LARGE SCALE GENOMIC DNA]</scope>
    <source>
        <strain evidence="3 4">SM135B</strain>
    </source>
</reference>
<organism evidence="3 4">
    <name type="scientific">Rhizobium leguminosarum</name>
    <dbReference type="NCBI Taxonomy" id="384"/>
    <lineage>
        <taxon>Bacteria</taxon>
        <taxon>Pseudomonadati</taxon>
        <taxon>Pseudomonadota</taxon>
        <taxon>Alphaproteobacteria</taxon>
        <taxon>Hyphomicrobiales</taxon>
        <taxon>Rhizobiaceae</taxon>
        <taxon>Rhizobium/Agrobacterium group</taxon>
        <taxon>Rhizobium</taxon>
    </lineage>
</organism>
<dbReference type="Proteomes" id="UP000292974">
    <property type="component" value="Unassembled WGS sequence"/>
</dbReference>
<dbReference type="PANTHER" id="PTHR32182:SF22">
    <property type="entry name" value="ATP-DEPENDENT ENDONUCLEASE, OLD FAMILY-RELATED"/>
    <property type="match status" value="1"/>
</dbReference>
<evidence type="ECO:0000256" key="1">
    <source>
        <dbReference type="SAM" id="Coils"/>
    </source>
</evidence>
<dbReference type="PANTHER" id="PTHR32182">
    <property type="entry name" value="DNA REPLICATION AND REPAIR PROTEIN RECF"/>
    <property type="match status" value="1"/>
</dbReference>